<organism evidence="7 8">
    <name type="scientific">Spinacia oleracea</name>
    <name type="common">Spinach</name>
    <dbReference type="NCBI Taxonomy" id="3562"/>
    <lineage>
        <taxon>Eukaryota</taxon>
        <taxon>Viridiplantae</taxon>
        <taxon>Streptophyta</taxon>
        <taxon>Embryophyta</taxon>
        <taxon>Tracheophyta</taxon>
        <taxon>Spermatophyta</taxon>
        <taxon>Magnoliopsida</taxon>
        <taxon>eudicotyledons</taxon>
        <taxon>Gunneridae</taxon>
        <taxon>Pentapetalae</taxon>
        <taxon>Caryophyllales</taxon>
        <taxon>Chenopodiaceae</taxon>
        <taxon>Chenopodioideae</taxon>
        <taxon>Anserineae</taxon>
        <taxon>Spinacia</taxon>
    </lineage>
</organism>
<dbReference type="Proteomes" id="UP000813463">
    <property type="component" value="Chromosome 6"/>
</dbReference>
<evidence type="ECO:0000313" key="8">
    <source>
        <dbReference type="RefSeq" id="XP_021866900.1"/>
    </source>
</evidence>
<name>A0A9R0JI22_SPIOL</name>
<feature type="domain" description="SP-RING-type" evidence="6">
    <location>
        <begin position="302"/>
        <end position="383"/>
    </location>
</feature>
<feature type="compositionally biased region" description="Polar residues" evidence="5">
    <location>
        <begin position="657"/>
        <end position="676"/>
    </location>
</feature>
<keyword evidence="2 4" id="KW-0863">Zinc-finger</keyword>
<dbReference type="PANTHER" id="PTHR10782:SF4">
    <property type="entry name" value="TONALLI, ISOFORM E"/>
    <property type="match status" value="1"/>
</dbReference>
<reference evidence="7" key="1">
    <citation type="journal article" date="2021" name="Nat. Commun.">
        <title>Genomic analyses provide insights into spinach domestication and the genetic basis of agronomic traits.</title>
        <authorList>
            <person name="Cai X."/>
            <person name="Sun X."/>
            <person name="Xu C."/>
            <person name="Sun H."/>
            <person name="Wang X."/>
            <person name="Ge C."/>
            <person name="Zhang Z."/>
            <person name="Wang Q."/>
            <person name="Fei Z."/>
            <person name="Jiao C."/>
            <person name="Wang Q."/>
        </authorList>
    </citation>
    <scope>NUCLEOTIDE SEQUENCE [LARGE SCALE GENOMIC DNA]</scope>
    <source>
        <strain evidence="7">cv. Varoflay</strain>
    </source>
</reference>
<evidence type="ECO:0000256" key="4">
    <source>
        <dbReference type="PROSITE-ProRule" id="PRU00452"/>
    </source>
</evidence>
<proteinExistence type="predicted"/>
<feature type="region of interest" description="Disordered" evidence="5">
    <location>
        <begin position="1"/>
        <end position="21"/>
    </location>
</feature>
<dbReference type="InterPro" id="IPR004181">
    <property type="entry name" value="Znf_MIZ"/>
</dbReference>
<dbReference type="GO" id="GO:0000785">
    <property type="term" value="C:chromatin"/>
    <property type="evidence" value="ECO:0000318"/>
    <property type="project" value="GO_Central"/>
</dbReference>
<keyword evidence="9" id="KW-0436">Ligase</keyword>
<keyword evidence="3" id="KW-0862">Zinc</keyword>
<accession>A0A9R0JI22</accession>
<keyword evidence="7" id="KW-1185">Reference proteome</keyword>
<dbReference type="KEGG" id="soe:110805588"/>
<feature type="compositionally biased region" description="Polar residues" evidence="5">
    <location>
        <begin position="815"/>
        <end position="825"/>
    </location>
</feature>
<evidence type="ECO:0000313" key="9">
    <source>
        <dbReference type="RefSeq" id="XP_056689609.1"/>
    </source>
</evidence>
<dbReference type="Pfam" id="PF02891">
    <property type="entry name" value="zf-MIZ"/>
    <property type="match status" value="1"/>
</dbReference>
<feature type="region of interest" description="Disordered" evidence="5">
    <location>
        <begin position="853"/>
        <end position="880"/>
    </location>
</feature>
<reference evidence="8" key="2">
    <citation type="submission" date="2025-04" db="UniProtKB">
        <authorList>
            <consortium name="RefSeq"/>
        </authorList>
    </citation>
    <scope>IDENTIFICATION</scope>
    <source>
        <tissue evidence="9">Leaf</tissue>
    </source>
</reference>
<dbReference type="RefSeq" id="XP_021866900.1">
    <property type="nucleotide sequence ID" value="XM_022011208.1"/>
</dbReference>
<evidence type="ECO:0000256" key="5">
    <source>
        <dbReference type="SAM" id="MobiDB-lite"/>
    </source>
</evidence>
<dbReference type="OrthoDB" id="10263264at2759"/>
<evidence type="ECO:0000256" key="1">
    <source>
        <dbReference type="ARBA" id="ARBA00022723"/>
    </source>
</evidence>
<feature type="region of interest" description="Disordered" evidence="5">
    <location>
        <begin position="404"/>
        <end position="435"/>
    </location>
</feature>
<evidence type="ECO:0000313" key="7">
    <source>
        <dbReference type="Proteomes" id="UP000813463"/>
    </source>
</evidence>
<dbReference type="RefSeq" id="XP_056689609.1">
    <property type="nucleotide sequence ID" value="XM_056833631.1"/>
</dbReference>
<dbReference type="Gene3D" id="3.30.40.10">
    <property type="entry name" value="Zinc/RING finger domain, C3HC4 (zinc finger)"/>
    <property type="match status" value="1"/>
</dbReference>
<feature type="compositionally biased region" description="Basic and acidic residues" evidence="5">
    <location>
        <begin position="404"/>
        <end position="423"/>
    </location>
</feature>
<dbReference type="GO" id="GO:0016925">
    <property type="term" value="P:protein sumoylation"/>
    <property type="evidence" value="ECO:0000318"/>
    <property type="project" value="GO_Central"/>
</dbReference>
<keyword evidence="1" id="KW-0479">Metal-binding</keyword>
<evidence type="ECO:0000256" key="3">
    <source>
        <dbReference type="ARBA" id="ARBA00022833"/>
    </source>
</evidence>
<feature type="region of interest" description="Disordered" evidence="5">
    <location>
        <begin position="631"/>
        <end position="734"/>
    </location>
</feature>
<sequence length="880" mass="96633">MTASSVAYQAPAPRNDSVSGKSPLQQALEVNAYRVIAVAEQLNMCAQTSDQTEKFHHLCLALSRGIDYGLANNEVPAHTSKLPPVLRKVCSRKDEFYLQASIMVLMISVKNACKLGWFSAEDTQELLALADEVANFFVTKNGVNTEVCNFLPTVSTIISRFYPRFKLGHILAFFEVEPGYGTHLVDFHISKDIIISKEEKIYLFVAMKDNIDTSACIVTPRQANILLNGNAVDHRSNSSMDHRPQLPTVVNSSLKYGINLLQVVGQFDGRCIFFIGLMSVMPSSSLQVPLDYDEPASAALNSDSEIIEGPSRVSLNCPISKRRIKMPVKGNLCKHYQCFDFSYYVEIMSKRPSWRCPSCNQSACFTDLRVDQNMAKVLQEVEGNVSEVILSADGSWTAVSSYKHKDVPHDQTSDNQQEGHELESPSDIMDASNTYDLTGEDDEMEIADRLEQVDTKPVIHHNIQGQGVPSNLTLPPISRGATMFTQHSSAQAANSPSHGAGLNFGSAGFNMRPQAYVGGNSPGNYGITPVLTDAVSPALNRQTDNFQGTNYQTNPMFIPTNMQMQEVYSPELLNNFLSISRNVRRDPSAIQALPAPQMPTNLQHHARPSVRFPAPNGSSVSFQGAVGSNAHGSIPFNSNAERQRPHLQSHPRPFHVVNSSPQNHSASSGMHQTLSQPPHLMHNKHQTLSQPPHLMHNKHQTLSQPPHLMRTSLPRNDLQHGVSPRVGNNNSPSTLQRVQLPPQASIGRQQQTMPLPTQVVRMPSSLSMHPGVTPQAVTRPENLIDLQSENNWRPTGRMRGALTGEAYSHALSQYMGQAAQPSQTPSPRPSVLAASSMPPSLQLQMANRRIASEFQDRSSTTTATVSATVSTLAEPSQGLN</sequence>
<dbReference type="PANTHER" id="PTHR10782">
    <property type="entry name" value="ZINC FINGER MIZ DOMAIN-CONTAINING PROTEIN"/>
    <property type="match status" value="1"/>
</dbReference>
<dbReference type="InterPro" id="IPR013083">
    <property type="entry name" value="Znf_RING/FYVE/PHD"/>
</dbReference>
<feature type="compositionally biased region" description="Low complexity" evidence="5">
    <location>
        <begin position="858"/>
        <end position="871"/>
    </location>
</feature>
<feature type="region of interest" description="Disordered" evidence="5">
    <location>
        <begin position="815"/>
        <end position="835"/>
    </location>
</feature>
<dbReference type="AlphaFoldDB" id="A0A9R0JI22"/>
<dbReference type="PROSITE" id="PS51044">
    <property type="entry name" value="ZF_SP_RING"/>
    <property type="match status" value="1"/>
</dbReference>
<dbReference type="GO" id="GO:0061665">
    <property type="term" value="F:SUMO ligase activity"/>
    <property type="evidence" value="ECO:0000318"/>
    <property type="project" value="GO_Central"/>
</dbReference>
<dbReference type="GO" id="GO:0008270">
    <property type="term" value="F:zinc ion binding"/>
    <property type="evidence" value="ECO:0007669"/>
    <property type="project" value="UniProtKB-KW"/>
</dbReference>
<dbReference type="GO" id="GO:0016874">
    <property type="term" value="F:ligase activity"/>
    <property type="evidence" value="ECO:0007669"/>
    <property type="project" value="UniProtKB-KW"/>
</dbReference>
<evidence type="ECO:0000256" key="2">
    <source>
        <dbReference type="ARBA" id="ARBA00022771"/>
    </source>
</evidence>
<gene>
    <name evidence="8 9" type="primary">LOC110805588</name>
</gene>
<protein>
    <submittedName>
        <fullName evidence="9">E4 SUMO-protein ligase PIAL2 isoform X1</fullName>
    </submittedName>
    <submittedName>
        <fullName evidence="8">E4 SUMO-protein ligase PIAL2-like isoform X1</fullName>
    </submittedName>
</protein>
<evidence type="ECO:0000259" key="6">
    <source>
        <dbReference type="PROSITE" id="PS51044"/>
    </source>
</evidence>
<dbReference type="GeneID" id="110805588"/>